<keyword evidence="2" id="KW-1185">Reference proteome</keyword>
<dbReference type="GO" id="GO:0043565">
    <property type="term" value="F:sequence-specific DNA binding"/>
    <property type="evidence" value="ECO:0007669"/>
    <property type="project" value="InterPro"/>
</dbReference>
<dbReference type="InterPro" id="IPR010921">
    <property type="entry name" value="Trp_repressor/repl_initiator"/>
</dbReference>
<dbReference type="Proteomes" id="UP000321574">
    <property type="component" value="Unassembled WGS sequence"/>
</dbReference>
<sequence>MAKYSYEFKLKIIKGYPGNSLGYKLLAKKYDIPNKSPIDRWVVHIKHAKKSSRIIL</sequence>
<protein>
    <submittedName>
        <fullName evidence="1">Transposase</fullName>
    </submittedName>
</protein>
<dbReference type="AlphaFoldDB" id="A0A5C8NWS0"/>
<evidence type="ECO:0000313" key="2">
    <source>
        <dbReference type="Proteomes" id="UP000321574"/>
    </source>
</evidence>
<dbReference type="RefSeq" id="WP_147666305.1">
    <property type="nucleotide sequence ID" value="NZ_VDUW01000003.1"/>
</dbReference>
<dbReference type="OrthoDB" id="5690222at2"/>
<gene>
    <name evidence="1" type="ORF">FHP05_05800</name>
</gene>
<name>A0A5C8NWS0_9BACI</name>
<dbReference type="SUPFAM" id="SSF48295">
    <property type="entry name" value="TrpR-like"/>
    <property type="match status" value="1"/>
</dbReference>
<reference evidence="1 2" key="1">
    <citation type="submission" date="2019-06" db="EMBL/GenBank/DDBJ databases">
        <title>Cerasibacillus sp. nov., isolated from maize field.</title>
        <authorList>
            <person name="Lin S.-Y."/>
            <person name="Tsai C.-F."/>
            <person name="Young C.-C."/>
        </authorList>
    </citation>
    <scope>NUCLEOTIDE SEQUENCE [LARGE SCALE GENOMIC DNA]</scope>
    <source>
        <strain evidence="1 2">CC-CFT480</strain>
    </source>
</reference>
<organism evidence="1 2">
    <name type="scientific">Cerasibacillus terrae</name>
    <dbReference type="NCBI Taxonomy" id="2498845"/>
    <lineage>
        <taxon>Bacteria</taxon>
        <taxon>Bacillati</taxon>
        <taxon>Bacillota</taxon>
        <taxon>Bacilli</taxon>
        <taxon>Bacillales</taxon>
        <taxon>Bacillaceae</taxon>
        <taxon>Cerasibacillus</taxon>
    </lineage>
</organism>
<comment type="caution">
    <text evidence="1">The sequence shown here is derived from an EMBL/GenBank/DDBJ whole genome shotgun (WGS) entry which is preliminary data.</text>
</comment>
<accession>A0A5C8NWS0</accession>
<evidence type="ECO:0000313" key="1">
    <source>
        <dbReference type="EMBL" id="TXL65635.1"/>
    </source>
</evidence>
<proteinExistence type="predicted"/>
<dbReference type="EMBL" id="VDUW01000003">
    <property type="protein sequence ID" value="TXL65635.1"/>
    <property type="molecule type" value="Genomic_DNA"/>
</dbReference>